<dbReference type="GO" id="GO:0030171">
    <property type="term" value="F:voltage-gated proton channel activity"/>
    <property type="evidence" value="ECO:0007669"/>
    <property type="project" value="InterPro"/>
</dbReference>
<evidence type="ECO:0000256" key="9">
    <source>
        <dbReference type="ARBA" id="ARBA00023065"/>
    </source>
</evidence>
<evidence type="ECO:0000256" key="12">
    <source>
        <dbReference type="ARBA" id="ARBA00031989"/>
    </source>
</evidence>
<feature type="transmembrane region" description="Helical" evidence="14">
    <location>
        <begin position="57"/>
        <end position="80"/>
    </location>
</feature>
<evidence type="ECO:0000256" key="3">
    <source>
        <dbReference type="ARBA" id="ARBA00022448"/>
    </source>
</evidence>
<evidence type="ECO:0000256" key="6">
    <source>
        <dbReference type="ARBA" id="ARBA00022882"/>
    </source>
</evidence>
<evidence type="ECO:0000256" key="8">
    <source>
        <dbReference type="ARBA" id="ARBA00023054"/>
    </source>
</evidence>
<keyword evidence="10 14" id="KW-0472">Membrane</keyword>
<dbReference type="Gene3D" id="1.20.120.350">
    <property type="entry name" value="Voltage-gated potassium channels. Chain C"/>
    <property type="match status" value="1"/>
</dbReference>
<evidence type="ECO:0000256" key="4">
    <source>
        <dbReference type="ARBA" id="ARBA00022475"/>
    </source>
</evidence>
<keyword evidence="8" id="KW-0175">Coiled coil</keyword>
<keyword evidence="6" id="KW-0851">Voltage-gated channel</keyword>
<dbReference type="GO" id="GO:0005886">
    <property type="term" value="C:plasma membrane"/>
    <property type="evidence" value="ECO:0007669"/>
    <property type="project" value="UniProtKB-SubCell"/>
</dbReference>
<dbReference type="Pfam" id="PF00520">
    <property type="entry name" value="Ion_trans"/>
    <property type="match status" value="1"/>
</dbReference>
<evidence type="ECO:0000256" key="5">
    <source>
        <dbReference type="ARBA" id="ARBA00022692"/>
    </source>
</evidence>
<evidence type="ECO:0000256" key="13">
    <source>
        <dbReference type="SAM" id="MobiDB-lite"/>
    </source>
</evidence>
<gene>
    <name evidence="16" type="ORF">OAUR00152_LOCUS10600</name>
</gene>
<reference evidence="16" key="1">
    <citation type="submission" date="2021-01" db="EMBL/GenBank/DDBJ databases">
        <authorList>
            <person name="Corre E."/>
            <person name="Pelletier E."/>
            <person name="Niang G."/>
            <person name="Scheremetjew M."/>
            <person name="Finn R."/>
            <person name="Kale V."/>
            <person name="Holt S."/>
            <person name="Cochrane G."/>
            <person name="Meng A."/>
            <person name="Brown T."/>
            <person name="Cohen L."/>
        </authorList>
    </citation>
    <scope>NUCLEOTIDE SEQUENCE</scope>
    <source>
        <strain evidence="16">Isolate 1302-5</strain>
    </source>
</reference>
<dbReference type="InterPro" id="IPR005821">
    <property type="entry name" value="Ion_trans_dom"/>
</dbReference>
<feature type="transmembrane region" description="Helical" evidence="14">
    <location>
        <begin position="233"/>
        <end position="259"/>
    </location>
</feature>
<evidence type="ECO:0000256" key="7">
    <source>
        <dbReference type="ARBA" id="ARBA00022989"/>
    </source>
</evidence>
<keyword evidence="5 14" id="KW-0812">Transmembrane</keyword>
<feature type="domain" description="Ion transport" evidence="15">
    <location>
        <begin position="228"/>
        <end position="309"/>
    </location>
</feature>
<name>A0A7S4IEM6_9STRA</name>
<evidence type="ECO:0000256" key="10">
    <source>
        <dbReference type="ARBA" id="ARBA00023136"/>
    </source>
</evidence>
<protein>
    <recommendedName>
        <fullName evidence="2">Voltage-gated hydrogen channel 1</fullName>
    </recommendedName>
    <alternativeName>
        <fullName evidence="12">Hydrogen voltage-gated channel 1</fullName>
    </alternativeName>
</protein>
<keyword evidence="9" id="KW-0406">Ion transport</keyword>
<evidence type="ECO:0000313" key="16">
    <source>
        <dbReference type="EMBL" id="CAE2227152.1"/>
    </source>
</evidence>
<evidence type="ECO:0000256" key="2">
    <source>
        <dbReference type="ARBA" id="ARBA00015897"/>
    </source>
</evidence>
<dbReference type="PANTHER" id="PTHR46480:SF1">
    <property type="entry name" value="VOLTAGE-GATED HYDROGEN CHANNEL 1"/>
    <property type="match status" value="1"/>
</dbReference>
<feature type="compositionally biased region" description="Basic and acidic residues" evidence="13">
    <location>
        <begin position="172"/>
        <end position="184"/>
    </location>
</feature>
<keyword evidence="7 14" id="KW-1133">Transmembrane helix</keyword>
<feature type="region of interest" description="Disordered" evidence="13">
    <location>
        <begin position="163"/>
        <end position="195"/>
    </location>
</feature>
<organism evidence="16">
    <name type="scientific">Odontella aurita</name>
    <dbReference type="NCBI Taxonomy" id="265563"/>
    <lineage>
        <taxon>Eukaryota</taxon>
        <taxon>Sar</taxon>
        <taxon>Stramenopiles</taxon>
        <taxon>Ochrophyta</taxon>
        <taxon>Bacillariophyta</taxon>
        <taxon>Mediophyceae</taxon>
        <taxon>Biddulphiophycidae</taxon>
        <taxon>Eupodiscales</taxon>
        <taxon>Odontellaceae</taxon>
        <taxon>Odontella</taxon>
    </lineage>
</organism>
<keyword evidence="11" id="KW-0407">Ion channel</keyword>
<sequence>MAPQEETFVDNEHVMEKAERPAYHIPLDEEEEAHVKELHGEHDWRAKVLHVLHAKPITYTLLGLLLLDVIILFAELYIAAEFPECKLVIRDGISCCPADGAGAAAAHDDGHRRWLKEMDEILAPNDVASKWDSVGSSGNDWRLALGETEDAKKYELFRRTAEDVDEDGDDHGDDHDDHGDDHGAEMTASANGAHDDHGHHSYCTNGLVDMDTAEYPAACDEHKHHAVHTAHTALFWMTVIILCTFLLELSIMIVCLGGAFFTKPFYVLDLFVVSLSLAFELTFKYVDQSQLASIAGLLILARLWRFARIGHGLVESTNKWQAQKQARLMKYVDELETLCKDNGVTLPDRQSIRDLKLLNDEEQEKH</sequence>
<proteinExistence type="predicted"/>
<dbReference type="EMBL" id="HBKQ01015579">
    <property type="protein sequence ID" value="CAE2227152.1"/>
    <property type="molecule type" value="Transcribed_RNA"/>
</dbReference>
<accession>A0A7S4IEM6</accession>
<evidence type="ECO:0000256" key="14">
    <source>
        <dbReference type="SAM" id="Phobius"/>
    </source>
</evidence>
<comment type="subcellular location">
    <subcellularLocation>
        <location evidence="1">Cell membrane</location>
        <topology evidence="1">Multi-pass membrane protein</topology>
    </subcellularLocation>
</comment>
<keyword evidence="4" id="KW-1003">Cell membrane</keyword>
<dbReference type="InterPro" id="IPR027359">
    <property type="entry name" value="Volt_channel_dom_sf"/>
</dbReference>
<keyword evidence="3" id="KW-0813">Transport</keyword>
<dbReference type="AlphaFoldDB" id="A0A7S4IEM6"/>
<dbReference type="PANTHER" id="PTHR46480">
    <property type="entry name" value="F20B24.22"/>
    <property type="match status" value="1"/>
</dbReference>
<evidence type="ECO:0000259" key="15">
    <source>
        <dbReference type="Pfam" id="PF00520"/>
    </source>
</evidence>
<evidence type="ECO:0000256" key="11">
    <source>
        <dbReference type="ARBA" id="ARBA00023303"/>
    </source>
</evidence>
<dbReference type="InterPro" id="IPR031846">
    <property type="entry name" value="Hvcn1"/>
</dbReference>
<dbReference type="GO" id="GO:0034702">
    <property type="term" value="C:monoatomic ion channel complex"/>
    <property type="evidence" value="ECO:0007669"/>
    <property type="project" value="UniProtKB-KW"/>
</dbReference>
<evidence type="ECO:0000256" key="1">
    <source>
        <dbReference type="ARBA" id="ARBA00004651"/>
    </source>
</evidence>